<dbReference type="RefSeq" id="WP_081203664.1">
    <property type="nucleotide sequence ID" value="NZ_FOCZ01000007.1"/>
</dbReference>
<accession>A0A1V9E3Q2</accession>
<dbReference type="AlphaFoldDB" id="A0A1V9E3Q2"/>
<dbReference type="EMBL" id="LVXG01000067">
    <property type="protein sequence ID" value="OQP40691.1"/>
    <property type="molecule type" value="Genomic_DNA"/>
</dbReference>
<dbReference type="Proteomes" id="UP000192610">
    <property type="component" value="Unassembled WGS sequence"/>
</dbReference>
<dbReference type="STRING" id="354355.SAMN05660816_04299"/>
<gene>
    <name evidence="1" type="ORF">A4H97_13790</name>
</gene>
<evidence type="ECO:0000313" key="1">
    <source>
        <dbReference type="EMBL" id="OQP40691.1"/>
    </source>
</evidence>
<dbReference type="Pfam" id="PF18977">
    <property type="entry name" value="DUF5713"/>
    <property type="match status" value="1"/>
</dbReference>
<sequence length="117" mass="13614">MKKQSELKNETVGTYAFLEHMYDDDYFPNHLVDQCKDILVELCFEIERTHPKDLDALYVLTHAATDKFNELQDVFYENDSEIETVARECIGENFAFIAASYGFEDADAEELIGTRDW</sequence>
<name>A0A1V9E3Q2_9BACT</name>
<dbReference type="OrthoDB" id="8795357at2"/>
<comment type="caution">
    <text evidence="1">The sequence shown here is derived from an EMBL/GenBank/DDBJ whole genome shotgun (WGS) entry which is preliminary data.</text>
</comment>
<organism evidence="1 2">
    <name type="scientific">Niastella yeongjuensis</name>
    <dbReference type="NCBI Taxonomy" id="354355"/>
    <lineage>
        <taxon>Bacteria</taxon>
        <taxon>Pseudomonadati</taxon>
        <taxon>Bacteroidota</taxon>
        <taxon>Chitinophagia</taxon>
        <taxon>Chitinophagales</taxon>
        <taxon>Chitinophagaceae</taxon>
        <taxon>Niastella</taxon>
    </lineage>
</organism>
<keyword evidence="2" id="KW-1185">Reference proteome</keyword>
<evidence type="ECO:0000313" key="2">
    <source>
        <dbReference type="Proteomes" id="UP000192610"/>
    </source>
</evidence>
<proteinExistence type="predicted"/>
<protein>
    <submittedName>
        <fullName evidence="1">Uncharacterized protein</fullName>
    </submittedName>
</protein>
<dbReference type="InterPro" id="IPR043767">
    <property type="entry name" value="DUF5713"/>
</dbReference>
<reference evidence="2" key="1">
    <citation type="submission" date="2016-04" db="EMBL/GenBank/DDBJ databases">
        <authorList>
            <person name="Chen L."/>
            <person name="Zhuang W."/>
            <person name="Wang G."/>
        </authorList>
    </citation>
    <scope>NUCLEOTIDE SEQUENCE [LARGE SCALE GENOMIC DNA]</scope>
    <source>
        <strain evidence="2">17621</strain>
    </source>
</reference>